<dbReference type="InterPro" id="IPR003848">
    <property type="entry name" value="DUF218"/>
</dbReference>
<evidence type="ECO:0000313" key="2">
    <source>
        <dbReference type="EMBL" id="MDT8900591.1"/>
    </source>
</evidence>
<accession>A0ABU3NXN6</accession>
<gene>
    <name evidence="2" type="ORF">Q4T40_04970</name>
</gene>
<organism evidence="2 3">
    <name type="scientific">Anaeroselena agilis</name>
    <dbReference type="NCBI Taxonomy" id="3063788"/>
    <lineage>
        <taxon>Bacteria</taxon>
        <taxon>Bacillati</taxon>
        <taxon>Bacillota</taxon>
        <taxon>Negativicutes</taxon>
        <taxon>Acetonemataceae</taxon>
        <taxon>Anaeroselena</taxon>
    </lineage>
</organism>
<dbReference type="PANTHER" id="PTHR30336:SF4">
    <property type="entry name" value="ENVELOPE BIOGENESIS FACTOR ELYC"/>
    <property type="match status" value="1"/>
</dbReference>
<dbReference type="Pfam" id="PF02698">
    <property type="entry name" value="DUF218"/>
    <property type="match status" value="1"/>
</dbReference>
<dbReference type="InterPro" id="IPR014729">
    <property type="entry name" value="Rossmann-like_a/b/a_fold"/>
</dbReference>
<dbReference type="InterPro" id="IPR051599">
    <property type="entry name" value="Cell_Envelope_Assoc"/>
</dbReference>
<keyword evidence="3" id="KW-1185">Reference proteome</keyword>
<name>A0ABU3NXN6_9FIRM</name>
<dbReference type="Proteomes" id="UP001254848">
    <property type="component" value="Unassembled WGS sequence"/>
</dbReference>
<dbReference type="CDD" id="cd06259">
    <property type="entry name" value="YdcF-like"/>
    <property type="match status" value="1"/>
</dbReference>
<comment type="caution">
    <text evidence="2">The sequence shown here is derived from an EMBL/GenBank/DDBJ whole genome shotgun (WGS) entry which is preliminary data.</text>
</comment>
<reference evidence="2 3" key="1">
    <citation type="submission" date="2023-07" db="EMBL/GenBank/DDBJ databases">
        <title>The novel representative of Negativicutes class, Anaeroselena agilis gen. nov. sp. nov.</title>
        <authorList>
            <person name="Prokofeva M.I."/>
            <person name="Elcheninov A.G."/>
            <person name="Klyukina A."/>
            <person name="Kublanov I.V."/>
            <person name="Frolov E.N."/>
            <person name="Podosokorskaya O.A."/>
        </authorList>
    </citation>
    <scope>NUCLEOTIDE SEQUENCE [LARGE SCALE GENOMIC DNA]</scope>
    <source>
        <strain evidence="2 3">4137-cl</strain>
    </source>
</reference>
<proteinExistence type="predicted"/>
<dbReference type="Gene3D" id="3.40.50.620">
    <property type="entry name" value="HUPs"/>
    <property type="match status" value="1"/>
</dbReference>
<dbReference type="PANTHER" id="PTHR30336">
    <property type="entry name" value="INNER MEMBRANE PROTEIN, PROBABLE PERMEASE"/>
    <property type="match status" value="1"/>
</dbReference>
<dbReference type="EMBL" id="JAUOZS010000001">
    <property type="protein sequence ID" value="MDT8900591.1"/>
    <property type="molecule type" value="Genomic_DNA"/>
</dbReference>
<feature type="domain" description="DUF218" evidence="1">
    <location>
        <begin position="39"/>
        <end position="180"/>
    </location>
</feature>
<dbReference type="RefSeq" id="WP_413779128.1">
    <property type="nucleotide sequence ID" value="NZ_JAUOZS010000001.1"/>
</dbReference>
<evidence type="ECO:0000313" key="3">
    <source>
        <dbReference type="Proteomes" id="UP001254848"/>
    </source>
</evidence>
<evidence type="ECO:0000259" key="1">
    <source>
        <dbReference type="Pfam" id="PF02698"/>
    </source>
</evidence>
<sequence length="191" mass="20950">MVFLPHWRRWLLAVLLFAFAALELPVVAGGFLAKPAPADVMIVLGSRVFGTEPGPMLRLRLEEAVRLYRQGLAPTIIVSGARGEDEAVAEAFAMRDYLVKQGIPGERIFTEDGSYNTYQNLANSQAMMAARGYRRAIIVSNASHIHRSLVLARDLGLEASAAPAPMPDGLYLKVRNYLREGAAMAALTLRR</sequence>
<protein>
    <submittedName>
        <fullName evidence="2">YdcF family protein</fullName>
    </submittedName>
</protein>